<evidence type="ECO:0000313" key="2">
    <source>
        <dbReference type="EMBL" id="OAQ38011.1"/>
    </source>
</evidence>
<evidence type="ECO:0000256" key="1">
    <source>
        <dbReference type="SAM" id="Coils"/>
    </source>
</evidence>
<reference evidence="2 3" key="1">
    <citation type="submission" date="2016-04" db="EMBL/GenBank/DDBJ databases">
        <authorList>
            <person name="Evans L.H."/>
            <person name="Alamgir A."/>
            <person name="Owens N."/>
            <person name="Weber N.D."/>
            <person name="Virtaneva K."/>
            <person name="Barbian K."/>
            <person name="Babar A."/>
            <person name="Rosenke K."/>
        </authorList>
    </citation>
    <scope>NUCLEOTIDE SEQUENCE [LARGE SCALE GENOMIC DNA]</scope>
    <source>
        <strain evidence="2 3">CCM 8644</strain>
    </source>
</reference>
<dbReference type="AlphaFoldDB" id="A0A179DAE4"/>
<protein>
    <submittedName>
        <fullName evidence="2">Uncharacterized protein</fullName>
    </submittedName>
</protein>
<sequence length="174" mass="20458">MTTIRINYYKHQTPFGSRHVLNKESLRKCNQFLGFLHTIDRWNHSKSLEILLAEKEEQVQNLRIKIEALESQIKELNQYESAEKISITEGKLATVIDLFKQLQELTLPDNKKLFRSQTQSSWYKMLSKYFLHGEKEIPINTARNYFPATKNTKLIKGSEVADDDKIFQIIPNKK</sequence>
<keyword evidence="1" id="KW-0175">Coiled coil</keyword>
<name>A0A179DAE4_9SPHI</name>
<dbReference type="Proteomes" id="UP000078459">
    <property type="component" value="Unassembled WGS sequence"/>
</dbReference>
<proteinExistence type="predicted"/>
<dbReference type="OrthoDB" id="751263at2"/>
<gene>
    <name evidence="2" type="ORF">A5893_16745</name>
</gene>
<accession>A0A179DAE4</accession>
<comment type="caution">
    <text evidence="2">The sequence shown here is derived from an EMBL/GenBank/DDBJ whole genome shotgun (WGS) entry which is preliminary data.</text>
</comment>
<evidence type="ECO:0000313" key="3">
    <source>
        <dbReference type="Proteomes" id="UP000078459"/>
    </source>
</evidence>
<feature type="coiled-coil region" evidence="1">
    <location>
        <begin position="45"/>
        <end position="79"/>
    </location>
</feature>
<reference evidence="2 3" key="2">
    <citation type="submission" date="2016-06" db="EMBL/GenBank/DDBJ databases">
        <title>Pedobacter psychrophilus sp. nov., isolated from Antarctic fragmentary rock.</title>
        <authorList>
            <person name="Svec P."/>
        </authorList>
    </citation>
    <scope>NUCLEOTIDE SEQUENCE [LARGE SCALE GENOMIC DNA]</scope>
    <source>
        <strain evidence="2 3">CCM 8644</strain>
    </source>
</reference>
<dbReference type="EMBL" id="LWHJ01000032">
    <property type="protein sequence ID" value="OAQ38011.1"/>
    <property type="molecule type" value="Genomic_DNA"/>
</dbReference>
<keyword evidence="3" id="KW-1185">Reference proteome</keyword>
<dbReference type="STRING" id="1826909.A5893_16745"/>
<organism evidence="2 3">
    <name type="scientific">Pedobacter psychrophilus</name>
    <dbReference type="NCBI Taxonomy" id="1826909"/>
    <lineage>
        <taxon>Bacteria</taxon>
        <taxon>Pseudomonadati</taxon>
        <taxon>Bacteroidota</taxon>
        <taxon>Sphingobacteriia</taxon>
        <taxon>Sphingobacteriales</taxon>
        <taxon>Sphingobacteriaceae</taxon>
        <taxon>Pedobacter</taxon>
    </lineage>
</organism>
<dbReference type="RefSeq" id="WP_157687593.1">
    <property type="nucleotide sequence ID" value="NZ_LWHJ01000032.1"/>
</dbReference>